<sequence length="193" mass="21717">LSDEWLKANGRDTSGRIKSKKLKEKSPLPDLTAQLKSPVSRISALEAVFTPSVHAKALLQLEKKPELIKGKYEHYDQVRFFDYMHRNHRDIYELLHATPNGGQRATKTANALNAEGLKRGYPDVTLDAARGAYHGLRFELKYGNNTASSDQLEWQERLRAQGYVAEVVWGWEAAVALVLGYWLLEPGQLLSAA</sequence>
<dbReference type="RefSeq" id="WP_101818606.1">
    <property type="nucleotide sequence ID" value="NZ_PJZF01000094.1"/>
</dbReference>
<feature type="compositionally biased region" description="Basic and acidic residues" evidence="1">
    <location>
        <begin position="1"/>
        <end position="15"/>
    </location>
</feature>
<evidence type="ECO:0000256" key="1">
    <source>
        <dbReference type="SAM" id="MobiDB-lite"/>
    </source>
</evidence>
<feature type="region of interest" description="Disordered" evidence="1">
    <location>
        <begin position="1"/>
        <end position="20"/>
    </location>
</feature>
<reference evidence="2 3" key="1">
    <citation type="submission" date="2017-12" db="EMBL/GenBank/DDBJ databases">
        <title>Characterization of six clinical isolates of Enterochimera gen. nov., a novel genus of the Yersiniaciae family and the three species Enterochimera arupensis sp. nov., Enterochimera coloradensis sp. nov, and Enterochimera californica sp. nov.</title>
        <authorList>
            <person name="Rossi A."/>
            <person name="Fisher M."/>
        </authorList>
    </citation>
    <scope>NUCLEOTIDE SEQUENCE [LARGE SCALE GENOMIC DNA]</scope>
    <source>
        <strain evidence="3">2015-Iso6</strain>
    </source>
</reference>
<keyword evidence="3" id="KW-1185">Reference proteome</keyword>
<dbReference type="Gene3D" id="3.40.1350.10">
    <property type="match status" value="1"/>
</dbReference>
<dbReference type="Proteomes" id="UP000234240">
    <property type="component" value="Unassembled WGS sequence"/>
</dbReference>
<name>A0A2N5DSL9_9GAMM</name>
<feature type="non-terminal residue" evidence="2">
    <location>
        <position position="1"/>
    </location>
</feature>
<accession>A0A2N5DSL9</accession>
<dbReference type="OrthoDB" id="9793683at2"/>
<proteinExistence type="predicted"/>
<organism evidence="2 3">
    <name type="scientific">Chimaeribacter californicus</name>
    <dbReference type="NCBI Taxonomy" id="2060067"/>
    <lineage>
        <taxon>Bacteria</taxon>
        <taxon>Pseudomonadati</taxon>
        <taxon>Pseudomonadota</taxon>
        <taxon>Gammaproteobacteria</taxon>
        <taxon>Enterobacterales</taxon>
        <taxon>Yersiniaceae</taxon>
        <taxon>Chimaeribacter</taxon>
    </lineage>
</organism>
<dbReference type="InterPro" id="IPR011856">
    <property type="entry name" value="tRNA_endonuc-like_dom_sf"/>
</dbReference>
<dbReference type="EMBL" id="PJZF01000094">
    <property type="protein sequence ID" value="PLR29100.1"/>
    <property type="molecule type" value="Genomic_DNA"/>
</dbReference>
<dbReference type="AlphaFoldDB" id="A0A2N5DSL9"/>
<protein>
    <submittedName>
        <fullName evidence="2">Uncharacterized protein</fullName>
    </submittedName>
</protein>
<dbReference type="GO" id="GO:0003676">
    <property type="term" value="F:nucleic acid binding"/>
    <property type="evidence" value="ECO:0007669"/>
    <property type="project" value="InterPro"/>
</dbReference>
<evidence type="ECO:0000313" key="2">
    <source>
        <dbReference type="EMBL" id="PLR29100.1"/>
    </source>
</evidence>
<gene>
    <name evidence="2" type="ORF">CYR55_23050</name>
</gene>
<comment type="caution">
    <text evidence="2">The sequence shown here is derived from an EMBL/GenBank/DDBJ whole genome shotgun (WGS) entry which is preliminary data.</text>
</comment>
<evidence type="ECO:0000313" key="3">
    <source>
        <dbReference type="Proteomes" id="UP000234240"/>
    </source>
</evidence>